<evidence type="ECO:0008006" key="6">
    <source>
        <dbReference type="Google" id="ProtNLM"/>
    </source>
</evidence>
<dbReference type="OrthoDB" id="6148142at2759"/>
<protein>
    <recommendedName>
        <fullName evidence="6">Helitron helicase-like domain-containing protein</fullName>
    </recommendedName>
</protein>
<feature type="compositionally biased region" description="Pro residues" evidence="1">
    <location>
        <begin position="665"/>
        <end position="675"/>
    </location>
</feature>
<dbReference type="Pfam" id="PF14214">
    <property type="entry name" value="Helitron_like_N"/>
    <property type="match status" value="1"/>
</dbReference>
<feature type="region of interest" description="Disordered" evidence="1">
    <location>
        <begin position="653"/>
        <end position="683"/>
    </location>
</feature>
<dbReference type="Pfam" id="PF20209">
    <property type="entry name" value="DUF6570"/>
    <property type="match status" value="1"/>
</dbReference>
<organism evidence="4 5">
    <name type="scientific">Mytilus edulis</name>
    <name type="common">Blue mussel</name>
    <dbReference type="NCBI Taxonomy" id="6550"/>
    <lineage>
        <taxon>Eukaryota</taxon>
        <taxon>Metazoa</taxon>
        <taxon>Spiralia</taxon>
        <taxon>Lophotrochozoa</taxon>
        <taxon>Mollusca</taxon>
        <taxon>Bivalvia</taxon>
        <taxon>Autobranchia</taxon>
        <taxon>Pteriomorphia</taxon>
        <taxon>Mytilida</taxon>
        <taxon>Mytiloidea</taxon>
        <taxon>Mytilidae</taxon>
        <taxon>Mytilinae</taxon>
        <taxon>Mytilus</taxon>
    </lineage>
</organism>
<dbReference type="EMBL" id="CAJPWZ010000632">
    <property type="protein sequence ID" value="CAG2197178.1"/>
    <property type="molecule type" value="Genomic_DNA"/>
</dbReference>
<feature type="domain" description="DUF6570" evidence="3">
    <location>
        <begin position="267"/>
        <end position="389"/>
    </location>
</feature>
<feature type="region of interest" description="Disordered" evidence="1">
    <location>
        <begin position="1"/>
        <end position="53"/>
    </location>
</feature>
<feature type="compositionally biased region" description="Polar residues" evidence="1">
    <location>
        <begin position="1"/>
        <end position="23"/>
    </location>
</feature>
<accession>A0A8S3QW73</accession>
<dbReference type="InterPro" id="IPR046700">
    <property type="entry name" value="DUF6570"/>
</dbReference>
<feature type="compositionally biased region" description="Basic residues" evidence="1">
    <location>
        <begin position="24"/>
        <end position="44"/>
    </location>
</feature>
<evidence type="ECO:0000313" key="5">
    <source>
        <dbReference type="Proteomes" id="UP000683360"/>
    </source>
</evidence>
<evidence type="ECO:0000259" key="2">
    <source>
        <dbReference type="Pfam" id="PF14214"/>
    </source>
</evidence>
<evidence type="ECO:0000259" key="3">
    <source>
        <dbReference type="Pfam" id="PF20209"/>
    </source>
</evidence>
<dbReference type="InterPro" id="IPR025476">
    <property type="entry name" value="Helitron_helicase-like"/>
</dbReference>
<proteinExistence type="predicted"/>
<keyword evidence="5" id="KW-1185">Reference proteome</keyword>
<feature type="domain" description="Helitron helicase-like" evidence="2">
    <location>
        <begin position="465"/>
        <end position="607"/>
    </location>
</feature>
<reference evidence="4" key="1">
    <citation type="submission" date="2021-03" db="EMBL/GenBank/DDBJ databases">
        <authorList>
            <person name="Bekaert M."/>
        </authorList>
    </citation>
    <scope>NUCLEOTIDE SEQUENCE</scope>
</reference>
<evidence type="ECO:0000256" key="1">
    <source>
        <dbReference type="SAM" id="MobiDB-lite"/>
    </source>
</evidence>
<gene>
    <name evidence="4" type="ORF">MEDL_12012</name>
</gene>
<name>A0A8S3QW73_MYTED</name>
<comment type="caution">
    <text evidence="4">The sequence shown here is derived from an EMBL/GenBank/DDBJ whole genome shotgun (WGS) entry which is preliminary data.</text>
</comment>
<dbReference type="Proteomes" id="UP000683360">
    <property type="component" value="Unassembled WGS sequence"/>
</dbReference>
<sequence length="683" mass="77615">MHMATATTPQQNDINNQKYQPKTKNLKRKCTFKKSATKQKSKKLPKTETQTVHEINEGKTQTEDDKQYIYTAEPCSPHKIQTAPMNINGSLGSDDNQYIYTAEPCSPHKIQIASENINGSLGLDDNEKPDENNILNRLSVNSTFSLNNHYDPLADQIYTKCRKLGIQYEYPANLESKKDLTNRKRRLQYKIKKQLQLLNIDEKDIPNPPPLHENQHFNKVMDCIRSFEIKQMSYCFKFCNICKERKIDMKMAKENECKHCHLDKSPIKLFSAENNMDPKHIPSELADLTVVEQQLICRISPCINIHMLGHGGIASGGHCVTFPQEVNEPAKIFQRLPEEINVIRVRKQGKNGTSKDFVVRRLKIQTALLFLKQYNSAYFDIIISNERLAALPLDGELSDIQTVEYQANTVHISDNGPAPDQTDPGEVEGLTHSSVILPDPHINIRKKVEDIVSDVVGPAHGDVTINKKGDNSLAKKILYFGASLRGTSQYWAQRAKELRALIQYQINDKKGLPAFFTTGSCAEYHFKPLRRLLSLYLKETSGTDIDLSDRSKLFEALQKNTHIVAKYFDLRTNDYFHDVMSPAFGVTTYWYRQEFAKSRGMVHWHGLCWRSDREPHNLINECIEKGLSDAECATTLSEWASIHFGLTGSHPAGQDENGLSLKKLWPPPEGTAPLPPDDKNPPN</sequence>
<evidence type="ECO:0000313" key="4">
    <source>
        <dbReference type="EMBL" id="CAG2197178.1"/>
    </source>
</evidence>
<dbReference type="AlphaFoldDB" id="A0A8S3QW73"/>